<evidence type="ECO:0008006" key="4">
    <source>
        <dbReference type="Google" id="ProtNLM"/>
    </source>
</evidence>
<keyword evidence="3" id="KW-1185">Reference proteome</keyword>
<comment type="caution">
    <text evidence="2">The sequence shown here is derived from an EMBL/GenBank/DDBJ whole genome shotgun (WGS) entry which is preliminary data.</text>
</comment>
<evidence type="ECO:0000313" key="2">
    <source>
        <dbReference type="EMBL" id="GIF90844.1"/>
    </source>
</evidence>
<gene>
    <name evidence="2" type="ORF">Cch02nite_42880</name>
</gene>
<keyword evidence="1" id="KW-1133">Transmembrane helix</keyword>
<dbReference type="EMBL" id="BONG01000026">
    <property type="protein sequence ID" value="GIF90844.1"/>
    <property type="molecule type" value="Genomic_DNA"/>
</dbReference>
<reference evidence="2 3" key="1">
    <citation type="submission" date="2021-01" db="EMBL/GenBank/DDBJ databases">
        <title>Whole genome shotgun sequence of Catellatospora chokoriensis NBRC 107358.</title>
        <authorList>
            <person name="Komaki H."/>
            <person name="Tamura T."/>
        </authorList>
    </citation>
    <scope>NUCLEOTIDE SEQUENCE [LARGE SCALE GENOMIC DNA]</scope>
    <source>
        <strain evidence="2 3">NBRC 107358</strain>
    </source>
</reference>
<keyword evidence="1" id="KW-0812">Transmembrane</keyword>
<dbReference type="RefSeq" id="WP_191841535.1">
    <property type="nucleotide sequence ID" value="NZ_BAAALB010000012.1"/>
</dbReference>
<accession>A0A8J3K7D8</accession>
<dbReference type="AlphaFoldDB" id="A0A8J3K7D8"/>
<proteinExistence type="predicted"/>
<protein>
    <recommendedName>
        <fullName evidence="4">PH domain-containing protein</fullName>
    </recommendedName>
</protein>
<keyword evidence="1" id="KW-0472">Membrane</keyword>
<sequence length="180" mass="18998">MSNGAVVSPGQNALVAVGMLGMALCGGGNVVAAVRREEAVSAAGLLVAGLGLALWCALWLTLAVRAASQGVYSREEHLLVRGLLCTRRIPWQSLRAVRVCEGSHGAGGRYYAPALDYVVTPARTGRDGSFELPAQAGSPRAVEYRTVNLRWLATTTERRVQRHADRIYELAVAAGAELGG</sequence>
<organism evidence="2 3">
    <name type="scientific">Catellatospora chokoriensis</name>
    <dbReference type="NCBI Taxonomy" id="310353"/>
    <lineage>
        <taxon>Bacteria</taxon>
        <taxon>Bacillati</taxon>
        <taxon>Actinomycetota</taxon>
        <taxon>Actinomycetes</taxon>
        <taxon>Micromonosporales</taxon>
        <taxon>Micromonosporaceae</taxon>
        <taxon>Catellatospora</taxon>
    </lineage>
</organism>
<evidence type="ECO:0000256" key="1">
    <source>
        <dbReference type="SAM" id="Phobius"/>
    </source>
</evidence>
<feature type="transmembrane region" description="Helical" evidence="1">
    <location>
        <begin position="40"/>
        <end position="64"/>
    </location>
</feature>
<feature type="transmembrane region" description="Helical" evidence="1">
    <location>
        <begin position="12"/>
        <end position="34"/>
    </location>
</feature>
<dbReference type="Proteomes" id="UP000619293">
    <property type="component" value="Unassembled WGS sequence"/>
</dbReference>
<name>A0A8J3K7D8_9ACTN</name>
<evidence type="ECO:0000313" key="3">
    <source>
        <dbReference type="Proteomes" id="UP000619293"/>
    </source>
</evidence>